<comment type="caution">
    <text evidence="1">The sequence shown here is derived from an EMBL/GenBank/DDBJ whole genome shotgun (WGS) entry which is preliminary data.</text>
</comment>
<protein>
    <submittedName>
        <fullName evidence="1">Histidine kinase</fullName>
    </submittedName>
</protein>
<accession>A0A399RW43</accession>
<dbReference type="RefSeq" id="WP_119433477.1">
    <property type="nucleotide sequence ID" value="NZ_QWGE01000006.1"/>
</dbReference>
<keyword evidence="1" id="KW-0808">Transferase</keyword>
<keyword evidence="2" id="KW-1185">Reference proteome</keyword>
<dbReference type="GO" id="GO:0016301">
    <property type="term" value="F:kinase activity"/>
    <property type="evidence" value="ECO:0007669"/>
    <property type="project" value="UniProtKB-KW"/>
</dbReference>
<proteinExistence type="predicted"/>
<gene>
    <name evidence="1" type="ORF">D1627_17035</name>
</gene>
<dbReference type="Gene3D" id="1.20.120.30">
    <property type="entry name" value="Aspartate receptor, ligand-binding domain"/>
    <property type="match status" value="1"/>
</dbReference>
<keyword evidence="1" id="KW-0418">Kinase</keyword>
<dbReference type="Proteomes" id="UP000266005">
    <property type="component" value="Unassembled WGS sequence"/>
</dbReference>
<evidence type="ECO:0000313" key="1">
    <source>
        <dbReference type="EMBL" id="RIJ34067.1"/>
    </source>
</evidence>
<reference evidence="2" key="1">
    <citation type="submission" date="2018-08" db="EMBL/GenBank/DDBJ databases">
        <title>Mucilaginibacter sp. MYSH2.</title>
        <authorList>
            <person name="Seo T."/>
        </authorList>
    </citation>
    <scope>NUCLEOTIDE SEQUENCE [LARGE SCALE GENOMIC DNA]</scope>
    <source>
        <strain evidence="2">KIRAN</strain>
    </source>
</reference>
<name>A0A399RW43_9BACT</name>
<organism evidence="1 2">
    <name type="scientific">Pontibacter oryzae</name>
    <dbReference type="NCBI Taxonomy" id="2304593"/>
    <lineage>
        <taxon>Bacteria</taxon>
        <taxon>Pseudomonadati</taxon>
        <taxon>Bacteroidota</taxon>
        <taxon>Cytophagia</taxon>
        <taxon>Cytophagales</taxon>
        <taxon>Hymenobacteraceae</taxon>
        <taxon>Pontibacter</taxon>
    </lineage>
</organism>
<dbReference type="OrthoDB" id="882529at2"/>
<dbReference type="AlphaFoldDB" id="A0A399RW43"/>
<sequence length="118" mass="13616">MNQAQVDFQQLRIKHILFKSKVRSVLYGGNMDHAFFSTSGPIEVWFSTIGLSYYYNEPGIKTLHRMHLALNAIALQLFNLYSSGRIDQAHEGLRKLEDNSEDFLSTLHSLEDKYKAYS</sequence>
<dbReference type="EMBL" id="QWGE01000006">
    <property type="protein sequence ID" value="RIJ34067.1"/>
    <property type="molecule type" value="Genomic_DNA"/>
</dbReference>
<evidence type="ECO:0000313" key="2">
    <source>
        <dbReference type="Proteomes" id="UP000266005"/>
    </source>
</evidence>